<evidence type="ECO:0000256" key="9">
    <source>
        <dbReference type="RuleBase" id="RU003357"/>
    </source>
</evidence>
<dbReference type="PANTHER" id="PTHR47234">
    <property type="match status" value="1"/>
</dbReference>
<keyword evidence="2 8" id="KW-0813">Transport</keyword>
<evidence type="ECO:0000256" key="5">
    <source>
        <dbReference type="ARBA" id="ARBA00023077"/>
    </source>
</evidence>
<keyword evidence="4 8" id="KW-0812">Transmembrane</keyword>
<evidence type="ECO:0000259" key="11">
    <source>
        <dbReference type="Pfam" id="PF00593"/>
    </source>
</evidence>
<comment type="caution">
    <text evidence="13">The sequence shown here is derived from an EMBL/GenBank/DDBJ whole genome shotgun (WGS) entry which is preliminary data.</text>
</comment>
<keyword evidence="6 8" id="KW-0472">Membrane</keyword>
<dbReference type="InterPro" id="IPR039426">
    <property type="entry name" value="TonB-dep_rcpt-like"/>
</dbReference>
<evidence type="ECO:0000259" key="12">
    <source>
        <dbReference type="Pfam" id="PF07715"/>
    </source>
</evidence>
<evidence type="ECO:0000256" key="2">
    <source>
        <dbReference type="ARBA" id="ARBA00022448"/>
    </source>
</evidence>
<evidence type="ECO:0000313" key="13">
    <source>
        <dbReference type="EMBL" id="MFD1189121.1"/>
    </source>
</evidence>
<evidence type="ECO:0000256" key="3">
    <source>
        <dbReference type="ARBA" id="ARBA00022452"/>
    </source>
</evidence>
<comment type="subcellular location">
    <subcellularLocation>
        <location evidence="1 8">Cell outer membrane</location>
        <topology evidence="1 8">Multi-pass membrane protein</topology>
    </subcellularLocation>
</comment>
<dbReference type="InterPro" id="IPR036942">
    <property type="entry name" value="Beta-barrel_TonB_sf"/>
</dbReference>
<feature type="domain" description="TonB-dependent receptor-like beta-barrel" evidence="11">
    <location>
        <begin position="408"/>
        <end position="896"/>
    </location>
</feature>
<evidence type="ECO:0000256" key="1">
    <source>
        <dbReference type="ARBA" id="ARBA00004571"/>
    </source>
</evidence>
<keyword evidence="10" id="KW-0732">Signal</keyword>
<gene>
    <name evidence="13" type="ORF">ACFQ27_00895</name>
</gene>
<evidence type="ECO:0000256" key="10">
    <source>
        <dbReference type="SAM" id="SignalP"/>
    </source>
</evidence>
<keyword evidence="14" id="KW-1185">Reference proteome</keyword>
<dbReference type="Proteomes" id="UP001597216">
    <property type="component" value="Unassembled WGS sequence"/>
</dbReference>
<dbReference type="PROSITE" id="PS52016">
    <property type="entry name" value="TONB_DEPENDENT_REC_3"/>
    <property type="match status" value="1"/>
</dbReference>
<dbReference type="InterPro" id="IPR012910">
    <property type="entry name" value="Plug_dom"/>
</dbReference>
<proteinExistence type="inferred from homology"/>
<evidence type="ECO:0000313" key="14">
    <source>
        <dbReference type="Proteomes" id="UP001597216"/>
    </source>
</evidence>
<dbReference type="Gene3D" id="2.40.170.20">
    <property type="entry name" value="TonB-dependent receptor, beta-barrel domain"/>
    <property type="match status" value="1"/>
</dbReference>
<reference evidence="14" key="1">
    <citation type="journal article" date="2019" name="Int. J. Syst. Evol. Microbiol.">
        <title>The Global Catalogue of Microorganisms (GCM) 10K type strain sequencing project: providing services to taxonomists for standard genome sequencing and annotation.</title>
        <authorList>
            <consortium name="The Broad Institute Genomics Platform"/>
            <consortium name="The Broad Institute Genome Sequencing Center for Infectious Disease"/>
            <person name="Wu L."/>
            <person name="Ma J."/>
        </authorList>
    </citation>
    <scope>NUCLEOTIDE SEQUENCE [LARGE SCALE GENOMIC DNA]</scope>
    <source>
        <strain evidence="14">CCUG 55074</strain>
    </source>
</reference>
<feature type="signal peptide" evidence="10">
    <location>
        <begin position="1"/>
        <end position="35"/>
    </location>
</feature>
<dbReference type="SUPFAM" id="SSF56935">
    <property type="entry name" value="Porins"/>
    <property type="match status" value="1"/>
</dbReference>
<dbReference type="Pfam" id="PF00593">
    <property type="entry name" value="TonB_dep_Rec_b-barrel"/>
    <property type="match status" value="1"/>
</dbReference>
<feature type="chain" id="PRO_5047108643" evidence="10">
    <location>
        <begin position="36"/>
        <end position="941"/>
    </location>
</feature>
<keyword evidence="13" id="KW-0675">Receptor</keyword>
<name>A0ABW3SYD9_9CAUL</name>
<keyword evidence="5 9" id="KW-0798">TonB box</keyword>
<dbReference type="InterPro" id="IPR037066">
    <property type="entry name" value="Plug_dom_sf"/>
</dbReference>
<evidence type="ECO:0000256" key="6">
    <source>
        <dbReference type="ARBA" id="ARBA00023136"/>
    </source>
</evidence>
<dbReference type="EMBL" id="JBHTLQ010000002">
    <property type="protein sequence ID" value="MFD1189121.1"/>
    <property type="molecule type" value="Genomic_DNA"/>
</dbReference>
<dbReference type="InterPro" id="IPR000531">
    <property type="entry name" value="Beta-barrel_TonB"/>
</dbReference>
<dbReference type="PANTHER" id="PTHR47234:SF3">
    <property type="entry name" value="SECRETIN_TONB SHORT N-TERMINAL DOMAIN-CONTAINING PROTEIN"/>
    <property type="match status" value="1"/>
</dbReference>
<evidence type="ECO:0000256" key="7">
    <source>
        <dbReference type="ARBA" id="ARBA00023237"/>
    </source>
</evidence>
<evidence type="ECO:0000256" key="8">
    <source>
        <dbReference type="PROSITE-ProRule" id="PRU01360"/>
    </source>
</evidence>
<comment type="similarity">
    <text evidence="8 9">Belongs to the TonB-dependent receptor family.</text>
</comment>
<dbReference type="RefSeq" id="WP_377352041.1">
    <property type="nucleotide sequence ID" value="NZ_JBHTLQ010000002.1"/>
</dbReference>
<keyword evidence="7 8" id="KW-0998">Cell outer membrane</keyword>
<dbReference type="Gene3D" id="2.170.130.10">
    <property type="entry name" value="TonB-dependent receptor, plug domain"/>
    <property type="match status" value="1"/>
</dbReference>
<organism evidence="13 14">
    <name type="scientific">Phenylobacterium conjunctum</name>
    <dbReference type="NCBI Taxonomy" id="1298959"/>
    <lineage>
        <taxon>Bacteria</taxon>
        <taxon>Pseudomonadati</taxon>
        <taxon>Pseudomonadota</taxon>
        <taxon>Alphaproteobacteria</taxon>
        <taxon>Caulobacterales</taxon>
        <taxon>Caulobacteraceae</taxon>
        <taxon>Phenylobacterium</taxon>
    </lineage>
</organism>
<evidence type="ECO:0000256" key="4">
    <source>
        <dbReference type="ARBA" id="ARBA00022692"/>
    </source>
</evidence>
<accession>A0ABW3SYD9</accession>
<feature type="domain" description="TonB-dependent receptor plug" evidence="12">
    <location>
        <begin position="60"/>
        <end position="175"/>
    </location>
</feature>
<sequence>MSNSTKLQFANSVRRYALATASVTALLTSAPLALADDAAAKDPELEEVVVTGSRVVRDGYDAPTPVNVLGADEIKAAAAPNIADFVNTLPSVAGSATAANSAGSLSNGQAGISALNLRALGTGRTLVLFDGQRSVVSAATGQVDTNTFPQALISRVEVVTGGASSAYGSDAVGGVVNFILDKDYTGVKATAEYGETTYGDNENWKFNLTAGAKFAGGRGHVLFSGERVRQDGVHYYSRDWNKSGYFGVRNPDTSAGAPWFIVSKNVGISAYTPGGLITNTALKGTYFGVGGAVNQLNYGAVTGQWMIGGDWKYSSSGMNGTNSLAPDEERDSLFGRVSYELTDHLSVFGQASYAKYSGLSYYINPTQTGIVIQADNAYLPASVKAQMTTLGLKTFTMGTSNADMPASGSNNERETWRYVAGINGDFEAFGLAVDWDGYYQHGKTETLELETPTWNTARLTLATDAVVNPANGQIVCRSTLTNPTNGCVPLNRFGVGVASQAALNYVLGTPWRTQEFKQDVAAVNFRTNSIEGWAGPISLAVGAEYRKESMDGYVPTEYQASGWKYGNYKVTKGDLNVKEAYVEVLIPLLKGLDLNSAGRYTDYSTSGGVKTWKIGLTYSPIDDITFRASRSRDIRAANMSELYDSGTARSNSVNINGASVAFVQNLQGNPAAAPEVADGYGVGIVVQPRFLPGFAASVDYYDIKVDGVISFVTAQQTADYCTINKIAAYCNNMIYSGGVLQTINLYYANLNKMIARGLDVEASYRVNLADLYEPLAGDLALRLQATHYIENVTDDGVTAINLAGANTSSTPDWVYRFSASYKLDDWKFDLTARGVSDGVVSNAYTQCLSACPASVSPYFTINDNHVDGALTWDLAVNKSFEINNMDLETYFSIKNLFNSEPVLVANPANLGAENTVGYLQTNRTLYDVMGRTFRFGVRMEF</sequence>
<protein>
    <submittedName>
        <fullName evidence="13">TonB-dependent receptor plug domain-containing protein</fullName>
    </submittedName>
</protein>
<dbReference type="Pfam" id="PF07715">
    <property type="entry name" value="Plug"/>
    <property type="match status" value="1"/>
</dbReference>
<keyword evidence="3 8" id="KW-1134">Transmembrane beta strand</keyword>